<evidence type="ECO:0000313" key="4">
    <source>
        <dbReference type="Proteomes" id="UP001059844"/>
    </source>
</evidence>
<evidence type="ECO:0000313" key="3">
    <source>
        <dbReference type="EMBL" id="UUC44179.1"/>
    </source>
</evidence>
<dbReference type="RefSeq" id="WP_256549849.1">
    <property type="nucleotide sequence ID" value="NZ_CP101751.1"/>
</dbReference>
<keyword evidence="1" id="KW-0812">Transmembrane</keyword>
<organism evidence="3 4">
    <name type="scientific">Flavobacterium cerinum</name>
    <dbReference type="NCBI Taxonomy" id="2502784"/>
    <lineage>
        <taxon>Bacteria</taxon>
        <taxon>Pseudomonadati</taxon>
        <taxon>Bacteroidota</taxon>
        <taxon>Flavobacteriia</taxon>
        <taxon>Flavobacteriales</taxon>
        <taxon>Flavobacteriaceae</taxon>
        <taxon>Flavobacterium</taxon>
    </lineage>
</organism>
<feature type="transmembrane region" description="Helical" evidence="1">
    <location>
        <begin position="80"/>
        <end position="108"/>
    </location>
</feature>
<evidence type="ECO:0000256" key="1">
    <source>
        <dbReference type="SAM" id="Phobius"/>
    </source>
</evidence>
<dbReference type="SMART" id="SM00850">
    <property type="entry name" value="LytTR"/>
    <property type="match status" value="1"/>
</dbReference>
<feature type="transmembrane region" description="Helical" evidence="1">
    <location>
        <begin position="39"/>
        <end position="59"/>
    </location>
</feature>
<feature type="transmembrane region" description="Helical" evidence="1">
    <location>
        <begin position="120"/>
        <end position="140"/>
    </location>
</feature>
<protein>
    <submittedName>
        <fullName evidence="3">LytTR family transcriptional regulator</fullName>
    </submittedName>
</protein>
<dbReference type="Proteomes" id="UP001059844">
    <property type="component" value="Chromosome"/>
</dbReference>
<dbReference type="InterPro" id="IPR007492">
    <property type="entry name" value="LytTR_DNA-bd_dom"/>
</dbReference>
<evidence type="ECO:0000259" key="2">
    <source>
        <dbReference type="SMART" id="SM00850"/>
    </source>
</evidence>
<keyword evidence="1" id="KW-1133">Transmembrane helix</keyword>
<dbReference type="Gene3D" id="2.40.50.1020">
    <property type="entry name" value="LytTr DNA-binding domain"/>
    <property type="match status" value="1"/>
</dbReference>
<keyword evidence="4" id="KW-1185">Reference proteome</keyword>
<feature type="transmembrane region" description="Helical" evidence="1">
    <location>
        <begin position="9"/>
        <end position="27"/>
    </location>
</feature>
<name>A0ABY5IS31_9FLAO</name>
<accession>A0ABY5IS31</accession>
<feature type="domain" description="HTH LytTR-type" evidence="2">
    <location>
        <begin position="175"/>
        <end position="284"/>
    </location>
</feature>
<sequence>MLVLKYHPRWVRVVVAIIASLFILFYGRPLDLVRSFGSMQFYPVFIVSSLVSFAMVEMTHQFTRWLDRRDPWSYQWQERAILQFTLGVQVPLIFDVFLFSVYFAYYGIDITQNGFFSKDFPLIASFMLLLNAYYAVRFYFAYGTKSRDEILVLENSSAEVTGVDSSDLMRIENNGITINLDLGKDIILFAYINRQLRVYDREGKIYPVKDKLTNLINELEDKGYCQINRSTIVNLEAVKGYKIGAKRNTLELFIVTDLDEIDEDKRPNLTVTGENIDDFKSKFDIR</sequence>
<keyword evidence="1" id="KW-0472">Membrane</keyword>
<proteinExistence type="predicted"/>
<dbReference type="Pfam" id="PF04397">
    <property type="entry name" value="LytTR"/>
    <property type="match status" value="1"/>
</dbReference>
<reference evidence="3" key="1">
    <citation type="submission" date="2022-07" db="EMBL/GenBank/DDBJ databases">
        <title>Isolation, identification, and degradation of a PFOSA degrading strain from sewage treatment plant.</title>
        <authorList>
            <person name="Zhang L."/>
            <person name="Huo Y."/>
        </authorList>
    </citation>
    <scope>NUCLEOTIDE SEQUENCE</scope>
    <source>
        <strain evidence="3">C1</strain>
    </source>
</reference>
<gene>
    <name evidence="3" type="ORF">NOX80_11095</name>
</gene>
<dbReference type="EMBL" id="CP101751">
    <property type="protein sequence ID" value="UUC44179.1"/>
    <property type="molecule type" value="Genomic_DNA"/>
</dbReference>